<feature type="non-terminal residue" evidence="1">
    <location>
        <position position="51"/>
    </location>
</feature>
<dbReference type="Proteomes" id="UP000789759">
    <property type="component" value="Unassembled WGS sequence"/>
</dbReference>
<protein>
    <submittedName>
        <fullName evidence="1">25209_t:CDS:1</fullName>
    </submittedName>
</protein>
<dbReference type="EMBL" id="CAJVQA010061587">
    <property type="protein sequence ID" value="CAG8829066.1"/>
    <property type="molecule type" value="Genomic_DNA"/>
</dbReference>
<feature type="non-terminal residue" evidence="1">
    <location>
        <position position="1"/>
    </location>
</feature>
<comment type="caution">
    <text evidence="1">The sequence shown here is derived from an EMBL/GenBank/DDBJ whole genome shotgun (WGS) entry which is preliminary data.</text>
</comment>
<reference evidence="1" key="1">
    <citation type="submission" date="2021-06" db="EMBL/GenBank/DDBJ databases">
        <authorList>
            <person name="Kallberg Y."/>
            <person name="Tangrot J."/>
            <person name="Rosling A."/>
        </authorList>
    </citation>
    <scope>NUCLEOTIDE SEQUENCE</scope>
    <source>
        <strain evidence="1">FL966</strain>
    </source>
</reference>
<sequence length="51" mass="5915">KSSTLTLNLTSLKFENNKFSKEIKKSLMKVLRTNRYLTSLDITFDMSIADE</sequence>
<organism evidence="1 2">
    <name type="scientific">Cetraspora pellucida</name>
    <dbReference type="NCBI Taxonomy" id="1433469"/>
    <lineage>
        <taxon>Eukaryota</taxon>
        <taxon>Fungi</taxon>
        <taxon>Fungi incertae sedis</taxon>
        <taxon>Mucoromycota</taxon>
        <taxon>Glomeromycotina</taxon>
        <taxon>Glomeromycetes</taxon>
        <taxon>Diversisporales</taxon>
        <taxon>Gigasporaceae</taxon>
        <taxon>Cetraspora</taxon>
    </lineage>
</organism>
<evidence type="ECO:0000313" key="1">
    <source>
        <dbReference type="EMBL" id="CAG8829066.1"/>
    </source>
</evidence>
<gene>
    <name evidence="1" type="ORF">CPELLU_LOCUS20456</name>
</gene>
<dbReference type="Gene3D" id="3.80.10.10">
    <property type="entry name" value="Ribonuclease Inhibitor"/>
    <property type="match status" value="1"/>
</dbReference>
<dbReference type="SUPFAM" id="SSF52047">
    <property type="entry name" value="RNI-like"/>
    <property type="match status" value="1"/>
</dbReference>
<dbReference type="InterPro" id="IPR032675">
    <property type="entry name" value="LRR_dom_sf"/>
</dbReference>
<accession>A0A9N9KG13</accession>
<dbReference type="AlphaFoldDB" id="A0A9N9KG13"/>
<name>A0A9N9KG13_9GLOM</name>
<keyword evidence="2" id="KW-1185">Reference proteome</keyword>
<evidence type="ECO:0000313" key="2">
    <source>
        <dbReference type="Proteomes" id="UP000789759"/>
    </source>
</evidence>
<proteinExistence type="predicted"/>